<dbReference type="Gene3D" id="3.40.630.30">
    <property type="match status" value="1"/>
</dbReference>
<dbReference type="PANTHER" id="PTHR43610">
    <property type="entry name" value="BLL6696 PROTEIN"/>
    <property type="match status" value="1"/>
</dbReference>
<dbReference type="EMBL" id="BKAL01000004">
    <property type="protein sequence ID" value="GEP68748.1"/>
    <property type="molecule type" value="Genomic_DNA"/>
</dbReference>
<evidence type="ECO:0000313" key="3">
    <source>
        <dbReference type="Proteomes" id="UP000321798"/>
    </source>
</evidence>
<dbReference type="OrthoDB" id="9795199at2"/>
<comment type="caution">
    <text evidence="2">The sequence shown here is derived from an EMBL/GenBank/DDBJ whole genome shotgun (WGS) entry which is preliminary data.</text>
</comment>
<evidence type="ECO:0000259" key="1">
    <source>
        <dbReference type="Pfam" id="PF13302"/>
    </source>
</evidence>
<organism evidence="2 3">
    <name type="scientific">Cellulomonas soli</name>
    <dbReference type="NCBI Taxonomy" id="931535"/>
    <lineage>
        <taxon>Bacteria</taxon>
        <taxon>Bacillati</taxon>
        <taxon>Actinomycetota</taxon>
        <taxon>Actinomycetes</taxon>
        <taxon>Micrococcales</taxon>
        <taxon>Cellulomonadaceae</taxon>
        <taxon>Cellulomonas</taxon>
    </lineage>
</organism>
<feature type="domain" description="N-acetyltransferase" evidence="1">
    <location>
        <begin position="13"/>
        <end position="147"/>
    </location>
</feature>
<accession>A0A512PC24</accession>
<dbReference type="AlphaFoldDB" id="A0A512PC24"/>
<dbReference type="PANTHER" id="PTHR43610:SF1">
    <property type="entry name" value="N-ACETYLTRANSFERASE DOMAIN-CONTAINING PROTEIN"/>
    <property type="match status" value="1"/>
</dbReference>
<reference evidence="2 3" key="1">
    <citation type="submission" date="2019-07" db="EMBL/GenBank/DDBJ databases">
        <title>Whole genome shotgun sequence of Cellulomonas soli NBRC 109434.</title>
        <authorList>
            <person name="Hosoyama A."/>
            <person name="Uohara A."/>
            <person name="Ohji S."/>
            <person name="Ichikawa N."/>
        </authorList>
    </citation>
    <scope>NUCLEOTIDE SEQUENCE [LARGE SCALE GENOMIC DNA]</scope>
    <source>
        <strain evidence="2 3">NBRC 109434</strain>
    </source>
</reference>
<dbReference type="RefSeq" id="WP_146952522.1">
    <property type="nucleotide sequence ID" value="NZ_BAABBJ010000003.1"/>
</dbReference>
<sequence>MLHDLTLEGYGTRLVPLDESHAAGLAAFVDDRIWAGMTTPTPQGVDAMRSWITTAQAQPGRLSFAVLDQATGAVRGSTSYYDLEPHVGRVEIGNTFYAPVWWGTTNNPACKYLLLRHAFEELGLVRVAFRADVLNTRSVAAIERLGAVREGVLRRHRLRTDGTRSDSVYLSILAEEWPAARDGLLARLA</sequence>
<dbReference type="Pfam" id="PF13302">
    <property type="entry name" value="Acetyltransf_3"/>
    <property type="match status" value="1"/>
</dbReference>
<dbReference type="Proteomes" id="UP000321798">
    <property type="component" value="Unassembled WGS sequence"/>
</dbReference>
<dbReference type="InterPro" id="IPR000182">
    <property type="entry name" value="GNAT_dom"/>
</dbReference>
<keyword evidence="3" id="KW-1185">Reference proteome</keyword>
<gene>
    <name evidence="2" type="ORF">CSO01_14630</name>
</gene>
<proteinExistence type="predicted"/>
<dbReference type="InterPro" id="IPR016181">
    <property type="entry name" value="Acyl_CoA_acyltransferase"/>
</dbReference>
<name>A0A512PC24_9CELL</name>
<evidence type="ECO:0000313" key="2">
    <source>
        <dbReference type="EMBL" id="GEP68748.1"/>
    </source>
</evidence>
<keyword evidence="2" id="KW-0808">Transferase</keyword>
<dbReference type="GO" id="GO:0016747">
    <property type="term" value="F:acyltransferase activity, transferring groups other than amino-acyl groups"/>
    <property type="evidence" value="ECO:0007669"/>
    <property type="project" value="InterPro"/>
</dbReference>
<dbReference type="SUPFAM" id="SSF55729">
    <property type="entry name" value="Acyl-CoA N-acyltransferases (Nat)"/>
    <property type="match status" value="1"/>
</dbReference>
<protein>
    <submittedName>
        <fullName evidence="2">N-acetyltransferase</fullName>
    </submittedName>
</protein>